<dbReference type="SMART" id="SM00800">
    <property type="entry name" value="uDENN"/>
    <property type="match status" value="1"/>
</dbReference>
<dbReference type="Proteomes" id="UP000759131">
    <property type="component" value="Unassembled WGS sequence"/>
</dbReference>
<dbReference type="Pfam" id="PF03456">
    <property type="entry name" value="uDENN"/>
    <property type="match status" value="1"/>
</dbReference>
<dbReference type="InterPro" id="IPR039980">
    <property type="entry name" value="MADD"/>
</dbReference>
<dbReference type="EMBL" id="OC903232">
    <property type="protein sequence ID" value="CAD7649698.1"/>
    <property type="molecule type" value="Genomic_DNA"/>
</dbReference>
<dbReference type="PANTHER" id="PTHR13008:SF7">
    <property type="entry name" value="MAP KINASE-ACTIVATING DEATH DOMAIN PROTEIN"/>
    <property type="match status" value="1"/>
</dbReference>
<dbReference type="Gene3D" id="3.30.450.200">
    <property type="match status" value="1"/>
</dbReference>
<name>A0A7R9LXD6_9ACAR</name>
<proteinExistence type="predicted"/>
<feature type="domain" description="UDENN" evidence="1">
    <location>
        <begin position="1"/>
        <end position="191"/>
    </location>
</feature>
<dbReference type="EMBL" id="CAJPIZ010048657">
    <property type="protein sequence ID" value="CAG2122562.1"/>
    <property type="molecule type" value="Genomic_DNA"/>
</dbReference>
<dbReference type="AlphaFoldDB" id="A0A7R9LXD6"/>
<dbReference type="PANTHER" id="PTHR13008">
    <property type="entry name" value="MAP-KINASE ACTIVATING DEATH DOMAIN PROTEIN MADD /DENN/AEX-3 C.ELEGANS"/>
    <property type="match status" value="1"/>
</dbReference>
<dbReference type="InterPro" id="IPR005113">
    <property type="entry name" value="uDENN_dom"/>
</dbReference>
<feature type="non-terminal residue" evidence="2">
    <location>
        <position position="191"/>
    </location>
</feature>
<dbReference type="GO" id="GO:0032483">
    <property type="term" value="P:regulation of Rab protein signal transduction"/>
    <property type="evidence" value="ECO:0007669"/>
    <property type="project" value="TreeGrafter"/>
</dbReference>
<organism evidence="2">
    <name type="scientific">Medioppia subpectinata</name>
    <dbReference type="NCBI Taxonomy" id="1979941"/>
    <lineage>
        <taxon>Eukaryota</taxon>
        <taxon>Metazoa</taxon>
        <taxon>Ecdysozoa</taxon>
        <taxon>Arthropoda</taxon>
        <taxon>Chelicerata</taxon>
        <taxon>Arachnida</taxon>
        <taxon>Acari</taxon>
        <taxon>Acariformes</taxon>
        <taxon>Sarcoptiformes</taxon>
        <taxon>Oribatida</taxon>
        <taxon>Brachypylina</taxon>
        <taxon>Oppioidea</taxon>
        <taxon>Oppiidae</taxon>
        <taxon>Medioppia</taxon>
    </lineage>
</organism>
<dbReference type="GO" id="GO:0005829">
    <property type="term" value="C:cytosol"/>
    <property type="evidence" value="ECO:0007669"/>
    <property type="project" value="TreeGrafter"/>
</dbReference>
<accession>A0A7R9LXD6</accession>
<gene>
    <name evidence="2" type="ORF">OSB1V03_LOCUS22508</name>
</gene>
<dbReference type="OrthoDB" id="6282239at2759"/>
<keyword evidence="3" id="KW-1185">Reference proteome</keyword>
<dbReference type="InterPro" id="IPR037516">
    <property type="entry name" value="Tripartite_DENN"/>
</dbReference>
<protein>
    <recommendedName>
        <fullName evidence="1">UDENN domain-containing protein</fullName>
    </recommendedName>
</protein>
<evidence type="ECO:0000313" key="2">
    <source>
        <dbReference type="EMBL" id="CAD7649698.1"/>
    </source>
</evidence>
<dbReference type="GO" id="GO:0005085">
    <property type="term" value="F:guanyl-nucleotide exchange factor activity"/>
    <property type="evidence" value="ECO:0007669"/>
    <property type="project" value="TreeGrafter"/>
</dbReference>
<reference evidence="2" key="1">
    <citation type="submission" date="2020-11" db="EMBL/GenBank/DDBJ databases">
        <authorList>
            <person name="Tran Van P."/>
        </authorList>
    </citation>
    <scope>NUCLEOTIDE SEQUENCE</scope>
</reference>
<dbReference type="GO" id="GO:0042981">
    <property type="term" value="P:regulation of apoptotic process"/>
    <property type="evidence" value="ECO:0007669"/>
    <property type="project" value="TreeGrafter"/>
</dbReference>
<dbReference type="PROSITE" id="PS50211">
    <property type="entry name" value="DENN"/>
    <property type="match status" value="1"/>
</dbReference>
<evidence type="ECO:0000313" key="3">
    <source>
        <dbReference type="Proteomes" id="UP000759131"/>
    </source>
</evidence>
<sequence>MPELLRRYPPEDHSDFALPPDVVFFCQPEGCVSASYRRTSQRDTNSFVFALTEKDTSRVRYGICVNFYRTVARRSAPAAAEERKCHKCLSLVSFCIISHHPFFSSFRECLQVLKRMVLAFQHSNLDRRHKRDPIWQLLTTRVTPGDASFAPQVILDFREVETWCLKLLSCPVPVPGKTKLELEVVSREMRA</sequence>
<evidence type="ECO:0000259" key="1">
    <source>
        <dbReference type="PROSITE" id="PS50211"/>
    </source>
</evidence>